<comment type="caution">
    <text evidence="1">The sequence shown here is derived from an EMBL/GenBank/DDBJ whole genome shotgun (WGS) entry which is preliminary data.</text>
</comment>
<dbReference type="Proteomes" id="UP000807025">
    <property type="component" value="Unassembled WGS sequence"/>
</dbReference>
<evidence type="ECO:0000313" key="1">
    <source>
        <dbReference type="EMBL" id="KAF9500140.1"/>
    </source>
</evidence>
<keyword evidence="2" id="KW-1185">Reference proteome</keyword>
<reference evidence="1" key="1">
    <citation type="submission" date="2020-11" db="EMBL/GenBank/DDBJ databases">
        <authorList>
            <consortium name="DOE Joint Genome Institute"/>
            <person name="Ahrendt S."/>
            <person name="Riley R."/>
            <person name="Andreopoulos W."/>
            <person name="Labutti K."/>
            <person name="Pangilinan J."/>
            <person name="Ruiz-Duenas F.J."/>
            <person name="Barrasa J.M."/>
            <person name="Sanchez-Garcia M."/>
            <person name="Camarero S."/>
            <person name="Miyauchi S."/>
            <person name="Serrano A."/>
            <person name="Linde D."/>
            <person name="Babiker R."/>
            <person name="Drula E."/>
            <person name="Ayuso-Fernandez I."/>
            <person name="Pacheco R."/>
            <person name="Padilla G."/>
            <person name="Ferreira P."/>
            <person name="Barriuso J."/>
            <person name="Kellner H."/>
            <person name="Castanera R."/>
            <person name="Alfaro M."/>
            <person name="Ramirez L."/>
            <person name="Pisabarro A.G."/>
            <person name="Kuo A."/>
            <person name="Tritt A."/>
            <person name="Lipzen A."/>
            <person name="He G."/>
            <person name="Yan M."/>
            <person name="Ng V."/>
            <person name="Cullen D."/>
            <person name="Martin F."/>
            <person name="Rosso M.-N."/>
            <person name="Henrissat B."/>
            <person name="Hibbett D."/>
            <person name="Martinez A.T."/>
            <person name="Grigoriev I.V."/>
        </authorList>
    </citation>
    <scope>NUCLEOTIDE SEQUENCE</scope>
    <source>
        <strain evidence="1">ATCC 90797</strain>
    </source>
</reference>
<dbReference type="OrthoDB" id="3246731at2759"/>
<gene>
    <name evidence="1" type="ORF">BDN71DRAFT_1427429</name>
</gene>
<name>A0A9P6DK21_PLEER</name>
<organism evidence="1 2">
    <name type="scientific">Pleurotus eryngii</name>
    <name type="common">Boletus of the steppes</name>
    <dbReference type="NCBI Taxonomy" id="5323"/>
    <lineage>
        <taxon>Eukaryota</taxon>
        <taxon>Fungi</taxon>
        <taxon>Dikarya</taxon>
        <taxon>Basidiomycota</taxon>
        <taxon>Agaricomycotina</taxon>
        <taxon>Agaricomycetes</taxon>
        <taxon>Agaricomycetidae</taxon>
        <taxon>Agaricales</taxon>
        <taxon>Pleurotineae</taxon>
        <taxon>Pleurotaceae</taxon>
        <taxon>Pleurotus</taxon>
    </lineage>
</organism>
<sequence>MPKFWTPDYQLGTVVLLFDEGVKNRRDTWLQTRHSGFSYNQYGPLRQKKPPPMKTGLNLSSPQLSKKNRGQFVGWDLQQMTVLTGELTWWPQQCQMQNALARQSRLTGTMSSFTDFISVVSKQDNPPVHHDTNKIVFMWTLAIYCALKECGCDVSDPTVNLHVFTEPTAQDPHLYKQPESCLGQILLKYGKYSQPYLECEYHTPTTLAHLSIRDLNEYDIEYLQALLMSNSTVIAKHENVAKHGGIAHWHCDKAGLLHHGILKPSP</sequence>
<proteinExistence type="predicted"/>
<dbReference type="EMBL" id="MU154528">
    <property type="protein sequence ID" value="KAF9500140.1"/>
    <property type="molecule type" value="Genomic_DNA"/>
</dbReference>
<accession>A0A9P6DK21</accession>
<dbReference type="AlphaFoldDB" id="A0A9P6DK21"/>
<evidence type="ECO:0000313" key="2">
    <source>
        <dbReference type="Proteomes" id="UP000807025"/>
    </source>
</evidence>
<protein>
    <submittedName>
        <fullName evidence="1">Uncharacterized protein</fullName>
    </submittedName>
</protein>